<dbReference type="PANTHER" id="PTHR30435:SF1">
    <property type="entry name" value="FLAGELLAR HOOK PROTEIN FLGE"/>
    <property type="match status" value="1"/>
</dbReference>
<dbReference type="GO" id="GO:0071978">
    <property type="term" value="P:bacterial-type flagellum-dependent swarming motility"/>
    <property type="evidence" value="ECO:0007669"/>
    <property type="project" value="TreeGrafter"/>
</dbReference>
<evidence type="ECO:0000256" key="2">
    <source>
        <dbReference type="ARBA" id="ARBA00009677"/>
    </source>
</evidence>
<dbReference type="NCBIfam" id="TIGR02490">
    <property type="entry name" value="flgF"/>
    <property type="match status" value="1"/>
</dbReference>
<gene>
    <name evidence="8" type="primary">flgG</name>
    <name evidence="8" type="ORF">PS9374_06842</name>
</gene>
<dbReference type="InterPro" id="IPR001444">
    <property type="entry name" value="Flag_bb_rod_N"/>
</dbReference>
<proteinExistence type="inferred from homology"/>
<comment type="caution">
    <text evidence="8">The sequence shown here is derived from an EMBL/GenBank/DDBJ whole genome shotgun (WGS) entry which is preliminary data.</text>
</comment>
<dbReference type="RefSeq" id="WP_068904023.1">
    <property type="nucleotide sequence ID" value="NZ_BDCX01000022.1"/>
</dbReference>
<dbReference type="SUPFAM" id="SSF117143">
    <property type="entry name" value="Flagellar hook protein flgE"/>
    <property type="match status" value="1"/>
</dbReference>
<dbReference type="InterPro" id="IPR053967">
    <property type="entry name" value="LlgE_F_G-like_D1"/>
</dbReference>
<evidence type="ECO:0000256" key="3">
    <source>
        <dbReference type="ARBA" id="ARBA00023143"/>
    </source>
</evidence>
<dbReference type="EMBL" id="BDCX01000022">
    <property type="protein sequence ID" value="GAT71151.1"/>
    <property type="molecule type" value="Genomic_DNA"/>
</dbReference>
<dbReference type="Proteomes" id="UP000077701">
    <property type="component" value="Unassembled WGS sequence"/>
</dbReference>
<comment type="similarity">
    <text evidence="2 4">Belongs to the flagella basal body rod proteins family.</text>
</comment>
<evidence type="ECO:0000313" key="8">
    <source>
        <dbReference type="EMBL" id="GAT71151.1"/>
    </source>
</evidence>
<dbReference type="NCBIfam" id="TIGR03506">
    <property type="entry name" value="FlgEFG_subfam"/>
    <property type="match status" value="2"/>
</dbReference>
<dbReference type="PANTHER" id="PTHR30435">
    <property type="entry name" value="FLAGELLAR PROTEIN"/>
    <property type="match status" value="1"/>
</dbReference>
<dbReference type="GO" id="GO:0009424">
    <property type="term" value="C:bacterial-type flagellum hook"/>
    <property type="evidence" value="ECO:0007669"/>
    <property type="project" value="TreeGrafter"/>
</dbReference>
<feature type="domain" description="Flagellar basal body rod protein N-terminal" evidence="5">
    <location>
        <begin position="5"/>
        <end position="35"/>
    </location>
</feature>
<feature type="domain" description="Flagellar hook protein FlgE/F/G-like D1" evidence="7">
    <location>
        <begin position="98"/>
        <end position="175"/>
    </location>
</feature>
<reference evidence="8 9" key="1">
    <citation type="journal article" date="2016" name="Genome Announc.">
        <title>Draft Genome Sequence of Planomonospora sphaerica JCM9374, a Rare Actinomycete.</title>
        <authorList>
            <person name="Dohra H."/>
            <person name="Suzuki T."/>
            <person name="Inoue Y."/>
            <person name="Kodani S."/>
        </authorList>
    </citation>
    <scope>NUCLEOTIDE SEQUENCE [LARGE SCALE GENOMIC DNA]</scope>
    <source>
        <strain evidence="8 9">JCM 9374</strain>
    </source>
</reference>
<dbReference type="Pfam" id="PF22692">
    <property type="entry name" value="LlgE_F_G_D1"/>
    <property type="match status" value="1"/>
</dbReference>
<evidence type="ECO:0000259" key="6">
    <source>
        <dbReference type="Pfam" id="PF06429"/>
    </source>
</evidence>
<keyword evidence="8" id="KW-0282">Flagellum</keyword>
<dbReference type="OrthoDB" id="9804559at2"/>
<sequence length="279" mass="28619">MLRSLYSGISGLRVHQTMMDVTGNNIANVNTTGFKGSQTVFQDTLSQMMQAAGAPQAGTPGAGGTNPAQVGLGVRLAGVQTNFGQGAAQTTGRNLDLMVQGDGFFAVQKGTEQLYTRSGAFNFDANGAMVTTDGNFVLGWNAATGNVPVPPTGAPEPIMLPGDVESFTISPDGSLVGVLADGTKRTFAQVSMANFVNPGGLEKAGGSTYRATVNSGDATIGTAGTGGMGALQTGALEMSNVDLGQEFTNLIIAQRGFQANTKVISTSDELLNDLVNLKR</sequence>
<evidence type="ECO:0000256" key="4">
    <source>
        <dbReference type="RuleBase" id="RU362116"/>
    </source>
</evidence>
<evidence type="ECO:0000313" key="9">
    <source>
        <dbReference type="Proteomes" id="UP000077701"/>
    </source>
</evidence>
<dbReference type="InterPro" id="IPR010930">
    <property type="entry name" value="Flg_bb/hook_C_dom"/>
</dbReference>
<dbReference type="InterPro" id="IPR037925">
    <property type="entry name" value="FlgE/F/G-like"/>
</dbReference>
<reference evidence="9" key="2">
    <citation type="submission" date="2016-04" db="EMBL/GenBank/DDBJ databases">
        <title>Planomonospora sphaerica JCM9374 whole genome shotgun sequence.</title>
        <authorList>
            <person name="Suzuki T."/>
            <person name="Dohra H."/>
            <person name="Kodani S."/>
        </authorList>
    </citation>
    <scope>NUCLEOTIDE SEQUENCE [LARGE SCALE GENOMIC DNA]</scope>
    <source>
        <strain evidence="9">JCM 9374</strain>
    </source>
</reference>
<dbReference type="Pfam" id="PF00460">
    <property type="entry name" value="Flg_bb_rod"/>
    <property type="match status" value="1"/>
</dbReference>
<keyword evidence="8" id="KW-0969">Cilium</keyword>
<feature type="domain" description="Flagellar basal-body/hook protein C-terminal" evidence="6">
    <location>
        <begin position="232"/>
        <end position="277"/>
    </location>
</feature>
<name>A0A171DQ18_9ACTN</name>
<dbReference type="GO" id="GO:0005829">
    <property type="term" value="C:cytosol"/>
    <property type="evidence" value="ECO:0007669"/>
    <property type="project" value="TreeGrafter"/>
</dbReference>
<evidence type="ECO:0000256" key="1">
    <source>
        <dbReference type="ARBA" id="ARBA00004117"/>
    </source>
</evidence>
<keyword evidence="9" id="KW-1185">Reference proteome</keyword>
<keyword evidence="3 4" id="KW-0975">Bacterial flagellum</keyword>
<dbReference type="InterPro" id="IPR012836">
    <property type="entry name" value="FlgF"/>
</dbReference>
<comment type="subcellular location">
    <subcellularLocation>
        <location evidence="1 4">Bacterial flagellum basal body</location>
    </subcellularLocation>
</comment>
<organism evidence="8 9">
    <name type="scientific">Planomonospora sphaerica</name>
    <dbReference type="NCBI Taxonomy" id="161355"/>
    <lineage>
        <taxon>Bacteria</taxon>
        <taxon>Bacillati</taxon>
        <taxon>Actinomycetota</taxon>
        <taxon>Actinomycetes</taxon>
        <taxon>Streptosporangiales</taxon>
        <taxon>Streptosporangiaceae</taxon>
        <taxon>Planomonospora</taxon>
    </lineage>
</organism>
<evidence type="ECO:0000259" key="7">
    <source>
        <dbReference type="Pfam" id="PF22692"/>
    </source>
</evidence>
<dbReference type="AlphaFoldDB" id="A0A171DQ18"/>
<dbReference type="STRING" id="161355.PS9374_06842"/>
<accession>A0A171DQ18</accession>
<dbReference type="GO" id="GO:0030694">
    <property type="term" value="C:bacterial-type flagellum basal body, rod"/>
    <property type="evidence" value="ECO:0007669"/>
    <property type="project" value="InterPro"/>
</dbReference>
<keyword evidence="8" id="KW-0966">Cell projection</keyword>
<evidence type="ECO:0000259" key="5">
    <source>
        <dbReference type="Pfam" id="PF00460"/>
    </source>
</evidence>
<dbReference type="InterPro" id="IPR020013">
    <property type="entry name" value="Flagellar_FlgE/F/G"/>
</dbReference>
<protein>
    <submittedName>
        <fullName evidence="8">Flagellar biosynthesis protein FlgG</fullName>
    </submittedName>
</protein>
<dbReference type="Pfam" id="PF06429">
    <property type="entry name" value="Flg_bbr_C"/>
    <property type="match status" value="1"/>
</dbReference>